<keyword evidence="4" id="KW-0812">Transmembrane</keyword>
<feature type="domain" description="Doubled CXXCH motif" evidence="5">
    <location>
        <begin position="370"/>
        <end position="402"/>
    </location>
</feature>
<evidence type="ECO:0000259" key="6">
    <source>
        <dbReference type="Pfam" id="PF13435"/>
    </source>
</evidence>
<dbReference type="PANTHER" id="PTHR35038:SF8">
    <property type="entry name" value="C-TYPE POLYHEME CYTOCHROME OMCC"/>
    <property type="match status" value="1"/>
</dbReference>
<feature type="region of interest" description="Disordered" evidence="3">
    <location>
        <begin position="1"/>
        <end position="36"/>
    </location>
</feature>
<accession>A0A809YMG3</accession>
<dbReference type="InterPro" id="IPR011990">
    <property type="entry name" value="TPR-like_helical_dom_sf"/>
</dbReference>
<dbReference type="InterPro" id="IPR010177">
    <property type="entry name" value="Paired_CXXCH_1"/>
</dbReference>
<dbReference type="SUPFAM" id="SSF48695">
    <property type="entry name" value="Multiheme cytochromes"/>
    <property type="match status" value="1"/>
</dbReference>
<dbReference type="SUPFAM" id="SSF48452">
    <property type="entry name" value="TPR-like"/>
    <property type="match status" value="1"/>
</dbReference>
<keyword evidence="2" id="KW-0802">TPR repeat</keyword>
<evidence type="ECO:0000259" key="5">
    <source>
        <dbReference type="Pfam" id="PF09699"/>
    </source>
</evidence>
<dbReference type="InterPro" id="IPR036280">
    <property type="entry name" value="Multihaem_cyt_sf"/>
</dbReference>
<name>A0A809YMG3_9BRAD</name>
<keyword evidence="1" id="KW-0732">Signal</keyword>
<proteinExistence type="predicted"/>
<feature type="repeat" description="TPR" evidence="2">
    <location>
        <begin position="688"/>
        <end position="721"/>
    </location>
</feature>
<dbReference type="EMBL" id="AP023093">
    <property type="protein sequence ID" value="BCE41144.1"/>
    <property type="molecule type" value="Genomic_DNA"/>
</dbReference>
<dbReference type="Pfam" id="PF09699">
    <property type="entry name" value="Paired_CXXCH_1"/>
    <property type="match status" value="1"/>
</dbReference>
<feature type="domain" description="Cytochrome c-552/4" evidence="6">
    <location>
        <begin position="215"/>
        <end position="253"/>
    </location>
</feature>
<feature type="transmembrane region" description="Helical" evidence="4">
    <location>
        <begin position="38"/>
        <end position="59"/>
    </location>
</feature>
<sequence>MAKGFGKNRKRRIQASAKRALSPEAPQRPQPVSRKRGLGPAIGFGLLALVAAGALYFFARPDSPIEPHAAAAPSFVGSQTCSGCHATEAKLWQGSQHRHAMDHATAQTVRGDFNDATIDYAGTRSRFFRKDDKFLVETDGADGKLAVFEAKYTLGVDPLQQYLIEFPDGRIQALSIAWDTRPKEQGGQRWFHLYPEGAVTRADPLHWTKLNQNWNFMCAECHSTDVHKNYDPDKNSFATTFSEIRVGCEACHGAGSRHVAWAHRKSAAREGDNGLLVRFDERTGITWSADTGTSSPVRSVPAPALRKEVETCGRCHARRGQLSEGWTPGRPLSETHRVSLLDRQRFHADGQMLDDEETYNYAPFKQSKMFAKGVTCSDCHDPHSASLKAPGDVVCAQCHAPARYESPTHRHHADVSPPPSCAACHMPERRYMVVDRRHDHGFRIPRPDLSVQLGTPNACNDCHRDRSSAWAAQQVETWFGPQRQGYQTYAPAFHAAWSEAADGQALLAAIARSGDAPGFVRASALAELQAPDLGLIRRGLSDPDPVVRLGALDGLEGAAIDQLWPLASSQLGDPVRGVRIRAAELLAAVPPARQPAADRDKFARAAAEFVAAQRLNADRPDARTALGSFFARQANVGQAEIEFRAALRLDPSFAGAAINLSDLYRELGRDNDGEQVLRGAVVASAQDAALHHALGLTLVRQKRNEAALDELQQATVLEPQQARYAYVYAVGLNSAGRRDDALAVLKESLRTHPNNLELLSAGISFSREKGDKTAALEYAERLAQLVPNDARMAALIGELKRWVP</sequence>
<feature type="compositionally biased region" description="Basic residues" evidence="3">
    <location>
        <begin position="1"/>
        <end position="13"/>
    </location>
</feature>
<gene>
    <name evidence="7" type="ORF">XF3B_61750</name>
</gene>
<evidence type="ECO:0000256" key="4">
    <source>
        <dbReference type="SAM" id="Phobius"/>
    </source>
</evidence>
<dbReference type="Gene3D" id="1.25.40.10">
    <property type="entry name" value="Tetratricopeptide repeat domain"/>
    <property type="match status" value="1"/>
</dbReference>
<evidence type="ECO:0000313" key="7">
    <source>
        <dbReference type="EMBL" id="BCE41144.1"/>
    </source>
</evidence>
<feature type="domain" description="Cytochrome c-552/4" evidence="6">
    <location>
        <begin position="80"/>
        <end position="107"/>
    </location>
</feature>
<protein>
    <recommendedName>
        <fullName evidence="8">Tetratricopeptide repeat protein</fullName>
    </recommendedName>
</protein>
<reference evidence="7" key="1">
    <citation type="submission" date="2020-05" db="EMBL/GenBank/DDBJ databases">
        <title>Complete genome sequence of Bradyrhizobium diazoefficiens XF3 isolated from soybean nodule.</title>
        <authorList>
            <person name="Noda R."/>
            <person name="Kakizaki K."/>
            <person name="Minamisawa K."/>
        </authorList>
    </citation>
    <scope>NUCLEOTIDE SEQUENCE</scope>
    <source>
        <strain evidence="7">XF3</strain>
    </source>
</reference>
<dbReference type="InterPro" id="IPR023155">
    <property type="entry name" value="Cyt_c-552/4"/>
</dbReference>
<keyword evidence="4" id="KW-0472">Membrane</keyword>
<evidence type="ECO:0000256" key="1">
    <source>
        <dbReference type="ARBA" id="ARBA00022729"/>
    </source>
</evidence>
<evidence type="ECO:0000256" key="2">
    <source>
        <dbReference type="PROSITE-ProRule" id="PRU00339"/>
    </source>
</evidence>
<dbReference type="SMART" id="SM00028">
    <property type="entry name" value="TPR"/>
    <property type="match status" value="3"/>
</dbReference>
<dbReference type="Gene3D" id="1.10.1130.10">
    <property type="entry name" value="Flavocytochrome C3, Chain A"/>
    <property type="match status" value="2"/>
</dbReference>
<dbReference type="PROSITE" id="PS50005">
    <property type="entry name" value="TPR"/>
    <property type="match status" value="2"/>
</dbReference>
<evidence type="ECO:0000256" key="3">
    <source>
        <dbReference type="SAM" id="MobiDB-lite"/>
    </source>
</evidence>
<dbReference type="AlphaFoldDB" id="A0A809YMG3"/>
<dbReference type="PANTHER" id="PTHR35038">
    <property type="entry name" value="DISSIMILATORY SULFITE REDUCTASE SIRA"/>
    <property type="match status" value="1"/>
</dbReference>
<evidence type="ECO:0008006" key="8">
    <source>
        <dbReference type="Google" id="ProtNLM"/>
    </source>
</evidence>
<dbReference type="RefSeq" id="WP_430640422.1">
    <property type="nucleotide sequence ID" value="NZ_AP022639.1"/>
</dbReference>
<dbReference type="InterPro" id="IPR051829">
    <property type="entry name" value="Multiheme_Cytochr_ET"/>
</dbReference>
<dbReference type="InterPro" id="IPR019734">
    <property type="entry name" value="TPR_rpt"/>
</dbReference>
<keyword evidence="4" id="KW-1133">Transmembrane helix</keyword>
<organism evidence="7">
    <name type="scientific">Bradyrhizobium diazoefficiens</name>
    <dbReference type="NCBI Taxonomy" id="1355477"/>
    <lineage>
        <taxon>Bacteria</taxon>
        <taxon>Pseudomonadati</taxon>
        <taxon>Pseudomonadota</taxon>
        <taxon>Alphaproteobacteria</taxon>
        <taxon>Hyphomicrobiales</taxon>
        <taxon>Nitrobacteraceae</taxon>
        <taxon>Bradyrhizobium</taxon>
    </lineage>
</organism>
<dbReference type="Pfam" id="PF13435">
    <property type="entry name" value="Cytochrome_C554"/>
    <property type="match status" value="2"/>
</dbReference>
<feature type="repeat" description="TPR" evidence="2">
    <location>
        <begin position="620"/>
        <end position="653"/>
    </location>
</feature>
<dbReference type="GO" id="GO:0016491">
    <property type="term" value="F:oxidoreductase activity"/>
    <property type="evidence" value="ECO:0007669"/>
    <property type="project" value="TreeGrafter"/>
</dbReference>